<feature type="compositionally biased region" description="Basic residues" evidence="1">
    <location>
        <begin position="179"/>
        <end position="193"/>
    </location>
</feature>
<keyword evidence="3" id="KW-1185">Reference proteome</keyword>
<evidence type="ECO:0000256" key="1">
    <source>
        <dbReference type="SAM" id="MobiDB-lite"/>
    </source>
</evidence>
<reference evidence="2 3" key="1">
    <citation type="submission" date="2020-08" db="EMBL/GenBank/DDBJ databases">
        <authorList>
            <person name="Newling K."/>
            <person name="Davey J."/>
            <person name="Forrester S."/>
        </authorList>
    </citation>
    <scope>NUCLEOTIDE SEQUENCE [LARGE SCALE GENOMIC DNA]</scope>
    <source>
        <strain evidence="3">Crithidia deanei Carvalho (ATCC PRA-265)</strain>
    </source>
</reference>
<feature type="compositionally biased region" description="Gly residues" evidence="1">
    <location>
        <begin position="150"/>
        <end position="162"/>
    </location>
</feature>
<feature type="region of interest" description="Disordered" evidence="1">
    <location>
        <begin position="467"/>
        <end position="505"/>
    </location>
</feature>
<accession>A0A7G2CR58</accession>
<feature type="compositionally biased region" description="Basic and acidic residues" evidence="1">
    <location>
        <begin position="316"/>
        <end position="335"/>
    </location>
</feature>
<feature type="compositionally biased region" description="Basic residues" evidence="1">
    <location>
        <begin position="275"/>
        <end position="288"/>
    </location>
</feature>
<gene>
    <name evidence="2" type="ORF">ADEAN_000985000</name>
</gene>
<sequence>MEKGETGKTVEAKSWRPRLAREELDPAQRVIPGTAEGNTATADLRPEGGGSAPTRANPGKKKTRAASPGNTRRAVENPLGWLPTGKPRATPQTTAEEPFRHPGRPKRPTEPTTSPKKRHGRGKPGERATRQRDTPAPGRHRAPRGKSWGRRGGSVPGEGNLGATGRRRALGEPRQARSPPRRPKNPVCRKRAVSRAEGATFPAQRRGHAVHFTGATPTPDQRPGETNQATNGIGGESARGRATHKRQPRTPTQRTAGARDHRRAREKQGDTAGAKKGHRAPERHRRPRAAPPPCRKVYEATPEEPPRPSRTTRGPKGRERGGTHPPPPEKGERGRNSAPLKQNQLRKHFGLRAKDARAAAGIPPTEAEIPRGSGRQSSFHQLTKTEPPTVLPCAECQRKLNASCLERPAPAGECLAADERVLRGRSRYHGWNFWRARLAPPSLSSGYKTAAAFSHLSVGRARFPLAHRGPRGPLSAERHGQPQGESFEEELEPLQRTAPSPSHSCSPTTLFFPLWGRRCHLLRPF</sequence>
<proteinExistence type="predicted"/>
<dbReference type="Proteomes" id="UP000515908">
    <property type="component" value="Chromosome 25"/>
</dbReference>
<evidence type="ECO:0000313" key="2">
    <source>
        <dbReference type="EMBL" id="CAD2222306.1"/>
    </source>
</evidence>
<organism evidence="2 3">
    <name type="scientific">Angomonas deanei</name>
    <dbReference type="NCBI Taxonomy" id="59799"/>
    <lineage>
        <taxon>Eukaryota</taxon>
        <taxon>Discoba</taxon>
        <taxon>Euglenozoa</taxon>
        <taxon>Kinetoplastea</taxon>
        <taxon>Metakinetoplastina</taxon>
        <taxon>Trypanosomatida</taxon>
        <taxon>Trypanosomatidae</taxon>
        <taxon>Strigomonadinae</taxon>
        <taxon>Angomonas</taxon>
    </lineage>
</organism>
<feature type="compositionally biased region" description="Basic and acidic residues" evidence="1">
    <location>
        <begin position="1"/>
        <end position="26"/>
    </location>
</feature>
<dbReference type="AlphaFoldDB" id="A0A7G2CR58"/>
<feature type="compositionally biased region" description="Basic residues" evidence="1">
    <location>
        <begin position="138"/>
        <end position="149"/>
    </location>
</feature>
<name>A0A7G2CR58_9TRYP</name>
<dbReference type="VEuPathDB" id="TriTrypDB:ADEAN_000985000"/>
<dbReference type="EMBL" id="LR877169">
    <property type="protein sequence ID" value="CAD2222306.1"/>
    <property type="molecule type" value="Genomic_DNA"/>
</dbReference>
<evidence type="ECO:0000313" key="3">
    <source>
        <dbReference type="Proteomes" id="UP000515908"/>
    </source>
</evidence>
<protein>
    <submittedName>
        <fullName evidence="2">Uncharacterized protein</fullName>
    </submittedName>
</protein>
<feature type="compositionally biased region" description="Polar residues" evidence="1">
    <location>
        <begin position="215"/>
        <end position="231"/>
    </location>
</feature>
<feature type="region of interest" description="Disordered" evidence="1">
    <location>
        <begin position="1"/>
        <end position="342"/>
    </location>
</feature>
<feature type="compositionally biased region" description="Basic and acidic residues" evidence="1">
    <location>
        <begin position="123"/>
        <end position="133"/>
    </location>
</feature>